<evidence type="ECO:0000313" key="1">
    <source>
        <dbReference type="EMBL" id="KLE00232.1"/>
    </source>
</evidence>
<dbReference type="Gene3D" id="3.40.50.150">
    <property type="entry name" value="Vaccinia Virus protein VP39"/>
    <property type="match status" value="1"/>
</dbReference>
<evidence type="ECO:0000313" key="2">
    <source>
        <dbReference type="Proteomes" id="UP000035526"/>
    </source>
</evidence>
<dbReference type="GO" id="GO:0003676">
    <property type="term" value="F:nucleic acid binding"/>
    <property type="evidence" value="ECO:0007669"/>
    <property type="project" value="InterPro"/>
</dbReference>
<dbReference type="Proteomes" id="UP000035526">
    <property type="component" value="Unassembled WGS sequence"/>
</dbReference>
<reference evidence="1 2" key="1">
    <citation type="submission" date="2014-01" db="EMBL/GenBank/DDBJ databases">
        <title>Development of a Comparative Genomic Fingerprinting Assay for High Resolution Genotyping of Arcobacter butzleri.</title>
        <authorList>
            <person name="Webb A.L."/>
            <person name="Inglis G.D."/>
            <person name="Kruczkiewicz P."/>
            <person name="Selinger L.B."/>
            <person name="Taboada E.N."/>
        </authorList>
    </citation>
    <scope>NUCLEOTIDE SEQUENCE [LARGE SCALE GENOMIC DNA]</scope>
    <source>
        <strain evidence="1 2">L351</strain>
    </source>
</reference>
<protein>
    <submittedName>
        <fullName evidence="1">Uncharacterized protein</fullName>
    </submittedName>
</protein>
<proteinExistence type="predicted"/>
<organism evidence="1 2">
    <name type="scientific">Aliarcobacter butzleri L351</name>
    <dbReference type="NCBI Taxonomy" id="1447259"/>
    <lineage>
        <taxon>Bacteria</taxon>
        <taxon>Pseudomonadati</taxon>
        <taxon>Campylobacterota</taxon>
        <taxon>Epsilonproteobacteria</taxon>
        <taxon>Campylobacterales</taxon>
        <taxon>Arcobacteraceae</taxon>
        <taxon>Aliarcobacter</taxon>
    </lineage>
</organism>
<dbReference type="EMBL" id="JAIS01000088">
    <property type="protein sequence ID" value="KLE00232.1"/>
    <property type="molecule type" value="Genomic_DNA"/>
</dbReference>
<dbReference type="AlphaFoldDB" id="A0A837J4G0"/>
<dbReference type="RefSeq" id="WP_052944704.1">
    <property type="nucleotide sequence ID" value="NZ_JAIS01000088.1"/>
</dbReference>
<dbReference type="InterPro" id="IPR002052">
    <property type="entry name" value="DNA_methylase_N6_adenine_CS"/>
</dbReference>
<name>A0A837J4G0_9BACT</name>
<comment type="caution">
    <text evidence="1">The sequence shown here is derived from an EMBL/GenBank/DDBJ whole genome shotgun (WGS) entry which is preliminary data.</text>
</comment>
<dbReference type="SUPFAM" id="SSF53335">
    <property type="entry name" value="S-adenosyl-L-methionine-dependent methyltransferases"/>
    <property type="match status" value="1"/>
</dbReference>
<gene>
    <name evidence="1" type="ORF">AF76_08170</name>
</gene>
<sequence>MPVLDWIGKEQIINHHNEVEYNIIECKENIGEKNSGNLLVKGDNLLALKSLLPYYGGEVKMIYIDPPYNTGNTSWVYNDASDAPIIKNGLIK</sequence>
<accession>A0A837J4G0</accession>
<dbReference type="GO" id="GO:0008168">
    <property type="term" value="F:methyltransferase activity"/>
    <property type="evidence" value="ECO:0007669"/>
    <property type="project" value="InterPro"/>
</dbReference>
<dbReference type="PROSITE" id="PS00092">
    <property type="entry name" value="N6_MTASE"/>
    <property type="match status" value="1"/>
</dbReference>
<dbReference type="InterPro" id="IPR029063">
    <property type="entry name" value="SAM-dependent_MTases_sf"/>
</dbReference>
<dbReference type="GO" id="GO:0032259">
    <property type="term" value="P:methylation"/>
    <property type="evidence" value="ECO:0007669"/>
    <property type="project" value="InterPro"/>
</dbReference>